<dbReference type="Pfam" id="PF02682">
    <property type="entry name" value="CT_C_D"/>
    <property type="match status" value="1"/>
</dbReference>
<evidence type="ECO:0000313" key="6">
    <source>
        <dbReference type="Proteomes" id="UP000198889"/>
    </source>
</evidence>
<dbReference type="GO" id="GO:0016787">
    <property type="term" value="F:hydrolase activity"/>
    <property type="evidence" value="ECO:0007669"/>
    <property type="project" value="UniProtKB-KW"/>
</dbReference>
<protein>
    <submittedName>
        <fullName evidence="5">Sensor histidine kinase inhibitor, KipI family</fullName>
    </submittedName>
</protein>
<gene>
    <name evidence="5" type="ORF">SAMN05660859_1554</name>
</gene>
<dbReference type="PANTHER" id="PTHR34698:SF2">
    <property type="entry name" value="5-OXOPROLINASE SUBUNIT B"/>
    <property type="match status" value="1"/>
</dbReference>
<dbReference type="InterPro" id="IPR029000">
    <property type="entry name" value="Cyclophilin-like_dom_sf"/>
</dbReference>
<dbReference type="RefSeq" id="WP_091437567.1">
    <property type="nucleotide sequence ID" value="NZ_FMTP01000002.1"/>
</dbReference>
<feature type="domain" description="Carboxyltransferase" evidence="4">
    <location>
        <begin position="16"/>
        <end position="216"/>
    </location>
</feature>
<evidence type="ECO:0000259" key="4">
    <source>
        <dbReference type="SMART" id="SM00796"/>
    </source>
</evidence>
<dbReference type="Gene3D" id="3.30.1360.40">
    <property type="match status" value="1"/>
</dbReference>
<dbReference type="Proteomes" id="UP000198889">
    <property type="component" value="Unassembled WGS sequence"/>
</dbReference>
<organism evidence="5 6">
    <name type="scientific">Ancylobacter rudongensis</name>
    <dbReference type="NCBI Taxonomy" id="177413"/>
    <lineage>
        <taxon>Bacteria</taxon>
        <taxon>Pseudomonadati</taxon>
        <taxon>Pseudomonadota</taxon>
        <taxon>Alphaproteobacteria</taxon>
        <taxon>Hyphomicrobiales</taxon>
        <taxon>Xanthobacteraceae</taxon>
        <taxon>Ancylobacter</taxon>
    </lineage>
</organism>
<proteinExistence type="predicted"/>
<dbReference type="InterPro" id="IPR003833">
    <property type="entry name" value="CT_C_D"/>
</dbReference>
<name>A0A1G4RCW9_9HYPH</name>
<sequence length="253" mass="27046">MVDAEAMTARRIDARARFLPVGDSAFAVEFGDRIDPGINALVHRTAALLTEARPEGLVETVPSFRSLLVHYDPLSTSAQALQRFIGGLELEDEAGQAPPRIWRIPVLYGGEAGPDLTEVAAATGLSEAEVIALHAGTLYRVYVQGFLPGFAYLGDLPEVLDLPRRTSPRVRVPPGSVAIAQRMSGIYPVESPGGWHLIGQTPLRFFDPAQSPPTLFAPGDGVRFVPVDARAHAAIAEAVARGRYESELEGGSA</sequence>
<keyword evidence="6" id="KW-1185">Reference proteome</keyword>
<dbReference type="AlphaFoldDB" id="A0A1G4RCW9"/>
<dbReference type="SUPFAM" id="SSF50891">
    <property type="entry name" value="Cyclophilin-like"/>
    <property type="match status" value="1"/>
</dbReference>
<evidence type="ECO:0000313" key="5">
    <source>
        <dbReference type="EMBL" id="SCW54714.1"/>
    </source>
</evidence>
<dbReference type="SUPFAM" id="SSF160467">
    <property type="entry name" value="PH0987 N-terminal domain-like"/>
    <property type="match status" value="1"/>
</dbReference>
<accession>A0A1G4RCW9</accession>
<evidence type="ECO:0000256" key="3">
    <source>
        <dbReference type="ARBA" id="ARBA00022840"/>
    </source>
</evidence>
<evidence type="ECO:0000256" key="2">
    <source>
        <dbReference type="ARBA" id="ARBA00022801"/>
    </source>
</evidence>
<keyword evidence="1" id="KW-0547">Nucleotide-binding</keyword>
<dbReference type="EMBL" id="FMTP01000002">
    <property type="protein sequence ID" value="SCW54714.1"/>
    <property type="molecule type" value="Genomic_DNA"/>
</dbReference>
<keyword evidence="3" id="KW-0067">ATP-binding</keyword>
<dbReference type="Gene3D" id="2.40.100.10">
    <property type="entry name" value="Cyclophilin-like"/>
    <property type="match status" value="1"/>
</dbReference>
<dbReference type="PANTHER" id="PTHR34698">
    <property type="entry name" value="5-OXOPROLINASE SUBUNIT B"/>
    <property type="match status" value="1"/>
</dbReference>
<dbReference type="SMART" id="SM00796">
    <property type="entry name" value="AHS1"/>
    <property type="match status" value="1"/>
</dbReference>
<dbReference type="InterPro" id="IPR010016">
    <property type="entry name" value="PxpB"/>
</dbReference>
<dbReference type="NCBIfam" id="TIGR00370">
    <property type="entry name" value="5-oxoprolinase subunit PxpB"/>
    <property type="match status" value="1"/>
</dbReference>
<dbReference type="STRING" id="177413.SAMN05660859_1554"/>
<reference evidence="6" key="1">
    <citation type="submission" date="2016-10" db="EMBL/GenBank/DDBJ databases">
        <authorList>
            <person name="Varghese N."/>
            <person name="Submissions S."/>
        </authorList>
    </citation>
    <scope>NUCLEOTIDE SEQUENCE [LARGE SCALE GENOMIC DNA]</scope>
    <source>
        <strain evidence="6">CGMCC 1.1761</strain>
    </source>
</reference>
<keyword evidence="2" id="KW-0378">Hydrolase</keyword>
<evidence type="ECO:0000256" key="1">
    <source>
        <dbReference type="ARBA" id="ARBA00022741"/>
    </source>
</evidence>
<dbReference type="GO" id="GO:0005524">
    <property type="term" value="F:ATP binding"/>
    <property type="evidence" value="ECO:0007669"/>
    <property type="project" value="UniProtKB-KW"/>
</dbReference>